<feature type="coiled-coil region" evidence="1">
    <location>
        <begin position="140"/>
        <end position="244"/>
    </location>
</feature>
<organism evidence="2">
    <name type="scientific">Picea sitchensis</name>
    <name type="common">Sitka spruce</name>
    <name type="synonym">Pinus sitchensis</name>
    <dbReference type="NCBI Taxonomy" id="3332"/>
    <lineage>
        <taxon>Eukaryota</taxon>
        <taxon>Viridiplantae</taxon>
        <taxon>Streptophyta</taxon>
        <taxon>Embryophyta</taxon>
        <taxon>Tracheophyta</taxon>
        <taxon>Spermatophyta</taxon>
        <taxon>Pinopsida</taxon>
        <taxon>Pinidae</taxon>
        <taxon>Conifers I</taxon>
        <taxon>Pinales</taxon>
        <taxon>Pinaceae</taxon>
        <taxon>Picea</taxon>
    </lineage>
</organism>
<keyword evidence="1" id="KW-0175">Coiled coil</keyword>
<name>D5ADS5_PICSI</name>
<dbReference type="AlphaFoldDB" id="D5ADS5"/>
<dbReference type="EMBL" id="BT124445">
    <property type="protein sequence ID" value="ADE77694.1"/>
    <property type="molecule type" value="mRNA"/>
</dbReference>
<reference evidence="2" key="1">
    <citation type="submission" date="2010-04" db="EMBL/GenBank/DDBJ databases">
        <authorList>
            <person name="Reid K.E."/>
            <person name="Liao N."/>
            <person name="Chan S."/>
            <person name="Docking R."/>
            <person name="Taylor G."/>
            <person name="Moore R."/>
            <person name="Mayo M."/>
            <person name="Munro S."/>
            <person name="King J."/>
            <person name="Yanchuk A."/>
            <person name="Holt R."/>
            <person name="Jones S."/>
            <person name="Marra M."/>
            <person name="Ritland C.E."/>
            <person name="Ritland K."/>
            <person name="Bohlmann J."/>
        </authorList>
    </citation>
    <scope>NUCLEOTIDE SEQUENCE</scope>
    <source>
        <tissue evidence="2">Bud</tissue>
    </source>
</reference>
<evidence type="ECO:0000313" key="2">
    <source>
        <dbReference type="EMBL" id="ADE77694.1"/>
    </source>
</evidence>
<accession>D5ADS5</accession>
<proteinExistence type="evidence at transcript level"/>
<protein>
    <submittedName>
        <fullName evidence="2">Uncharacterized protein</fullName>
    </submittedName>
</protein>
<evidence type="ECO:0000256" key="1">
    <source>
        <dbReference type="SAM" id="Coils"/>
    </source>
</evidence>
<sequence>MAATSDDDEMDSLLLDFDHLHKEYNHGVLQIQSLKAKYTAEEKQREALEGTCTTLKKDKEHLKKLHTEILNKFVEQLEYRPKYQSMLVQLNKMKEQILIKEKEHETALENHKERHDMEIGELQKQISYCQTQLSVKDAVIAQLQMELADCEARTDALIDKLGLVERNAEAKYQHDIEDLRDKLQLELEAKNKLQGTLKNAQHESLVNKMKYEEQLRDSSSTRHIDMFKQKLMKLRKENEDLKRQLLPLRQ</sequence>